<evidence type="ECO:0000256" key="7">
    <source>
        <dbReference type="ARBA" id="ARBA00022989"/>
    </source>
</evidence>
<feature type="transmembrane region" description="Helical" evidence="11">
    <location>
        <begin position="123"/>
        <end position="144"/>
    </location>
</feature>
<evidence type="ECO:0000256" key="6">
    <source>
        <dbReference type="ARBA" id="ARBA00022847"/>
    </source>
</evidence>
<dbReference type="InterPro" id="IPR018227">
    <property type="entry name" value="Amino_acid_transport_2"/>
</dbReference>
<feature type="transmembrane region" description="Helical" evidence="11">
    <location>
        <begin position="398"/>
        <end position="421"/>
    </location>
</feature>
<keyword evidence="13" id="KW-1185">Reference proteome</keyword>
<feature type="region of interest" description="Disordered" evidence="10">
    <location>
        <begin position="1"/>
        <end position="41"/>
    </location>
</feature>
<keyword evidence="4" id="KW-0997">Cell inner membrane</keyword>
<feature type="transmembrane region" description="Helical" evidence="11">
    <location>
        <begin position="228"/>
        <end position="247"/>
    </location>
</feature>
<gene>
    <name evidence="12" type="primary">sdaC</name>
    <name evidence="12" type="ORF">CulFRC11_0413</name>
</gene>
<dbReference type="PANTHER" id="PTHR35334:SF2">
    <property type="entry name" value="SERINE TRANSPORTER SDAC"/>
    <property type="match status" value="1"/>
</dbReference>
<comment type="catalytic activity">
    <reaction evidence="9">
        <text>L-serine(in) + H(+)(in) = L-serine(out) + H(+)(out)</text>
        <dbReference type="Rhea" id="RHEA:28887"/>
        <dbReference type="ChEBI" id="CHEBI:15378"/>
        <dbReference type="ChEBI" id="CHEBI:33384"/>
    </reaction>
    <physiologicalReaction direction="right-to-left" evidence="9">
        <dbReference type="Rhea" id="RHEA:28889"/>
    </physiologicalReaction>
</comment>
<evidence type="ECO:0000256" key="5">
    <source>
        <dbReference type="ARBA" id="ARBA00022692"/>
    </source>
</evidence>
<dbReference type="Gene3D" id="1.20.1740.10">
    <property type="entry name" value="Amino acid/polyamine transporter I"/>
    <property type="match status" value="1"/>
</dbReference>
<feature type="transmembrane region" description="Helical" evidence="11">
    <location>
        <begin position="48"/>
        <end position="67"/>
    </location>
</feature>
<dbReference type="PANTHER" id="PTHR35334">
    <property type="entry name" value="SERINE TRANSPORTER"/>
    <property type="match status" value="1"/>
</dbReference>
<keyword evidence="3" id="KW-1003">Cell membrane</keyword>
<name>A0ABM5RQJ9_9CORY</name>
<feature type="compositionally biased region" description="Low complexity" evidence="10">
    <location>
        <begin position="16"/>
        <end position="40"/>
    </location>
</feature>
<feature type="transmembrane region" description="Helical" evidence="11">
    <location>
        <begin position="188"/>
        <end position="208"/>
    </location>
</feature>
<accession>A0ABM5RQJ9</accession>
<evidence type="ECO:0000256" key="11">
    <source>
        <dbReference type="SAM" id="Phobius"/>
    </source>
</evidence>
<keyword evidence="5 11" id="KW-0812">Transmembrane</keyword>
<evidence type="ECO:0000313" key="13">
    <source>
        <dbReference type="Proteomes" id="UP000029910"/>
    </source>
</evidence>
<proteinExistence type="predicted"/>
<dbReference type="EMBL" id="CP009622">
    <property type="protein sequence ID" value="AIU32006.1"/>
    <property type="molecule type" value="Genomic_DNA"/>
</dbReference>
<keyword evidence="6" id="KW-0769">Symport</keyword>
<dbReference type="Pfam" id="PF13520">
    <property type="entry name" value="AA_permease_2"/>
    <property type="match status" value="1"/>
</dbReference>
<dbReference type="Proteomes" id="UP000029910">
    <property type="component" value="Chromosome"/>
</dbReference>
<feature type="transmembrane region" description="Helical" evidence="11">
    <location>
        <begin position="325"/>
        <end position="343"/>
    </location>
</feature>
<feature type="transmembrane region" description="Helical" evidence="11">
    <location>
        <begin position="433"/>
        <end position="454"/>
    </location>
</feature>
<evidence type="ECO:0000256" key="3">
    <source>
        <dbReference type="ARBA" id="ARBA00022475"/>
    </source>
</evidence>
<keyword evidence="8 11" id="KW-0472">Membrane</keyword>
<protein>
    <submittedName>
        <fullName evidence="12">Serine transporter</fullName>
    </submittedName>
</protein>
<evidence type="ECO:0000256" key="9">
    <source>
        <dbReference type="ARBA" id="ARBA00047996"/>
    </source>
</evidence>
<evidence type="ECO:0000256" key="2">
    <source>
        <dbReference type="ARBA" id="ARBA00022448"/>
    </source>
</evidence>
<organism evidence="12 13">
    <name type="scientific">Corynebacterium ramonii</name>
    <dbReference type="NCBI Taxonomy" id="3026968"/>
    <lineage>
        <taxon>Bacteria</taxon>
        <taxon>Bacillati</taxon>
        <taxon>Actinomycetota</taxon>
        <taxon>Actinomycetes</taxon>
        <taxon>Mycobacteriales</taxon>
        <taxon>Corynebacteriaceae</taxon>
        <taxon>Corynebacterium</taxon>
    </lineage>
</organism>
<dbReference type="InterPro" id="IPR002293">
    <property type="entry name" value="AA/rel_permease1"/>
</dbReference>
<evidence type="ECO:0000313" key="12">
    <source>
        <dbReference type="EMBL" id="AIU32006.1"/>
    </source>
</evidence>
<reference evidence="12 13" key="1">
    <citation type="journal article" date="2015" name="Genome Announc.">
        <title>Genome Sequence of Corynebacterium ulcerans Strain FRC11.</title>
        <authorList>
            <person name="Benevides Lde J."/>
            <person name="Viana M.V."/>
            <person name="Mariano D.C."/>
            <person name="Rocha Fde S."/>
            <person name="Bagano P.C."/>
            <person name="Folador E.L."/>
            <person name="Pereira F.L."/>
            <person name="Dorella F.A."/>
            <person name="Leal C.A."/>
            <person name="Carvalho A.F."/>
            <person name="Soares Sde C."/>
            <person name="Carneiro A."/>
            <person name="Ramos R."/>
            <person name="Badell-Ocando E."/>
            <person name="Guiso N."/>
            <person name="Silva A."/>
            <person name="Figueiredo H."/>
            <person name="Azevedo V."/>
            <person name="Guimaraes L.C."/>
        </authorList>
    </citation>
    <scope>NUCLEOTIDE SEQUENCE [LARGE SCALE GENOMIC DNA]</scope>
    <source>
        <strain evidence="13">FRC0011</strain>
    </source>
</reference>
<comment type="subcellular location">
    <subcellularLocation>
        <location evidence="1">Cell inner membrane</location>
        <topology evidence="1">Multi-pass membrane protein</topology>
    </subcellularLocation>
</comment>
<feature type="transmembrane region" description="Helical" evidence="11">
    <location>
        <begin position="73"/>
        <end position="91"/>
    </location>
</feature>
<keyword evidence="7 11" id="KW-1133">Transmembrane helix</keyword>
<feature type="transmembrane region" description="Helical" evidence="11">
    <location>
        <begin position="278"/>
        <end position="298"/>
    </location>
</feature>
<sequence>MEFARIFGEPMSQTISVPANSGSADSSSSDSSPSHSTSAPKWRKSDTVWALSLFGTAIGAGVLFLPINAGIGGIIPLIVMTIVAFPMTYWAHRGLTRFVLSTSKEGGDLTDAVEEHFGRKAGAFMTILYFLSVYPILLVYSVTITNTVNSFLEHQLGVTPWPRWIMSLILVGGLIFVVSLGRDVIVKAMSVLVFPFIGILVLLSLYLVPKWNTALFSTFSLESAKAATGHSIWVTLLLLVPVMVFSFNHSPIISSFAVEKREEYGIHADEKTGKVLRVAQILMVCVVMFFVFSCALSLSPQNLAEAKAQNITILSYLANHFDNPVIQWAAPIIAMIAVAKSFLGHYLGAAEGFQGLIAKKGTDAPAEAKGDRKLALITLAFMLVTAWLVGWLNPSILGMIETLCGPTIAILLFLMPMYAIHKVPALQKYRGRLSNYFIFFMGLVAFGTIFYNIVQAI</sequence>
<keyword evidence="2" id="KW-0813">Transport</keyword>
<evidence type="ECO:0000256" key="1">
    <source>
        <dbReference type="ARBA" id="ARBA00004429"/>
    </source>
</evidence>
<feature type="transmembrane region" description="Helical" evidence="11">
    <location>
        <begin position="374"/>
        <end position="392"/>
    </location>
</feature>
<evidence type="ECO:0000256" key="4">
    <source>
        <dbReference type="ARBA" id="ARBA00022519"/>
    </source>
</evidence>
<feature type="transmembrane region" description="Helical" evidence="11">
    <location>
        <begin position="164"/>
        <end position="181"/>
    </location>
</feature>
<evidence type="ECO:0000256" key="8">
    <source>
        <dbReference type="ARBA" id="ARBA00023136"/>
    </source>
</evidence>
<dbReference type="InterPro" id="IPR004694">
    <property type="entry name" value="Hydroxy_aa_transpt"/>
</dbReference>
<dbReference type="NCBIfam" id="TIGR00814">
    <property type="entry name" value="stp"/>
    <property type="match status" value="1"/>
</dbReference>
<evidence type="ECO:0000256" key="10">
    <source>
        <dbReference type="SAM" id="MobiDB-lite"/>
    </source>
</evidence>